<name>A0A8X6U4E8_NEPPI</name>
<organism evidence="1 2">
    <name type="scientific">Nephila pilipes</name>
    <name type="common">Giant wood spider</name>
    <name type="synonym">Nephila maculata</name>
    <dbReference type="NCBI Taxonomy" id="299642"/>
    <lineage>
        <taxon>Eukaryota</taxon>
        <taxon>Metazoa</taxon>
        <taxon>Ecdysozoa</taxon>
        <taxon>Arthropoda</taxon>
        <taxon>Chelicerata</taxon>
        <taxon>Arachnida</taxon>
        <taxon>Araneae</taxon>
        <taxon>Araneomorphae</taxon>
        <taxon>Entelegynae</taxon>
        <taxon>Araneoidea</taxon>
        <taxon>Nephilidae</taxon>
        <taxon>Nephila</taxon>
    </lineage>
</organism>
<sequence>MLVRPMFDATTRLFHHSSLNQRLQCGLNLIEFIPDHLLRFRDRKFDVIDRSCVGSNDMEAPRQSSSRGPVACFWSTNRKQNTLLWAPKKHGANRQLPTPPNE</sequence>
<proteinExistence type="predicted"/>
<keyword evidence="2" id="KW-1185">Reference proteome</keyword>
<dbReference type="AlphaFoldDB" id="A0A8X6U4E8"/>
<evidence type="ECO:0000313" key="2">
    <source>
        <dbReference type="Proteomes" id="UP000887013"/>
    </source>
</evidence>
<dbReference type="EMBL" id="BMAW01024987">
    <property type="protein sequence ID" value="GFT90419.1"/>
    <property type="molecule type" value="Genomic_DNA"/>
</dbReference>
<reference evidence="1" key="1">
    <citation type="submission" date="2020-08" db="EMBL/GenBank/DDBJ databases">
        <title>Multicomponent nature underlies the extraordinary mechanical properties of spider dragline silk.</title>
        <authorList>
            <person name="Kono N."/>
            <person name="Nakamura H."/>
            <person name="Mori M."/>
            <person name="Yoshida Y."/>
            <person name="Ohtoshi R."/>
            <person name="Malay A.D."/>
            <person name="Moran D.A.P."/>
            <person name="Tomita M."/>
            <person name="Numata K."/>
            <person name="Arakawa K."/>
        </authorList>
    </citation>
    <scope>NUCLEOTIDE SEQUENCE</scope>
</reference>
<gene>
    <name evidence="1" type="ORF">NPIL_342661</name>
</gene>
<protein>
    <submittedName>
        <fullName evidence="1">Uncharacterized protein</fullName>
    </submittedName>
</protein>
<accession>A0A8X6U4E8</accession>
<dbReference type="Proteomes" id="UP000887013">
    <property type="component" value="Unassembled WGS sequence"/>
</dbReference>
<evidence type="ECO:0000313" key="1">
    <source>
        <dbReference type="EMBL" id="GFT90419.1"/>
    </source>
</evidence>
<comment type="caution">
    <text evidence="1">The sequence shown here is derived from an EMBL/GenBank/DDBJ whole genome shotgun (WGS) entry which is preliminary data.</text>
</comment>